<name>A0A814G0A2_9BILA</name>
<dbReference type="Proteomes" id="UP000663829">
    <property type="component" value="Unassembled WGS sequence"/>
</dbReference>
<comment type="caution">
    <text evidence="3">The sequence shown here is derived from an EMBL/GenBank/DDBJ whole genome shotgun (WGS) entry which is preliminary data.</text>
</comment>
<dbReference type="EMBL" id="CAJOBC010002999">
    <property type="protein sequence ID" value="CAF3762098.1"/>
    <property type="molecule type" value="Genomic_DNA"/>
</dbReference>
<keyword evidence="1" id="KW-0472">Membrane</keyword>
<evidence type="ECO:0000313" key="3">
    <source>
        <dbReference type="EMBL" id="CAF0990040.1"/>
    </source>
</evidence>
<gene>
    <name evidence="3" type="ORF">GPM918_LOCUS13205</name>
    <name evidence="2" type="ORF">OVA965_LOCUS10410</name>
    <name evidence="5" type="ORF">SRO942_LOCUS13205</name>
    <name evidence="4" type="ORF">TMI583_LOCUS10406</name>
</gene>
<accession>A0A814G0A2</accession>
<evidence type="ECO:0000313" key="2">
    <source>
        <dbReference type="EMBL" id="CAF0916806.1"/>
    </source>
</evidence>
<dbReference type="Proteomes" id="UP000682733">
    <property type="component" value="Unassembled WGS sequence"/>
</dbReference>
<organism evidence="3 6">
    <name type="scientific">Didymodactylos carnosus</name>
    <dbReference type="NCBI Taxonomy" id="1234261"/>
    <lineage>
        <taxon>Eukaryota</taxon>
        <taxon>Metazoa</taxon>
        <taxon>Spiralia</taxon>
        <taxon>Gnathifera</taxon>
        <taxon>Rotifera</taxon>
        <taxon>Eurotatoria</taxon>
        <taxon>Bdelloidea</taxon>
        <taxon>Philodinida</taxon>
        <taxon>Philodinidae</taxon>
        <taxon>Didymodactylos</taxon>
    </lineage>
</organism>
<evidence type="ECO:0000313" key="4">
    <source>
        <dbReference type="EMBL" id="CAF3694860.1"/>
    </source>
</evidence>
<dbReference type="Proteomes" id="UP000677228">
    <property type="component" value="Unassembled WGS sequence"/>
</dbReference>
<dbReference type="EMBL" id="CAJNOK010003848">
    <property type="protein sequence ID" value="CAF0916806.1"/>
    <property type="molecule type" value="Genomic_DNA"/>
</dbReference>
<dbReference type="EMBL" id="CAJOBA010003849">
    <property type="protein sequence ID" value="CAF3694860.1"/>
    <property type="molecule type" value="Genomic_DNA"/>
</dbReference>
<protein>
    <submittedName>
        <fullName evidence="3">Uncharacterized protein</fullName>
    </submittedName>
</protein>
<dbReference type="AlphaFoldDB" id="A0A814G0A2"/>
<dbReference type="Proteomes" id="UP000681722">
    <property type="component" value="Unassembled WGS sequence"/>
</dbReference>
<evidence type="ECO:0000256" key="1">
    <source>
        <dbReference type="SAM" id="Phobius"/>
    </source>
</evidence>
<evidence type="ECO:0000313" key="5">
    <source>
        <dbReference type="EMBL" id="CAF3762098.1"/>
    </source>
</evidence>
<keyword evidence="6" id="KW-1185">Reference proteome</keyword>
<feature type="transmembrane region" description="Helical" evidence="1">
    <location>
        <begin position="12"/>
        <end position="32"/>
    </location>
</feature>
<keyword evidence="1" id="KW-1133">Transmembrane helix</keyword>
<dbReference type="EMBL" id="CAJNOQ010002999">
    <property type="protein sequence ID" value="CAF0990040.1"/>
    <property type="molecule type" value="Genomic_DNA"/>
</dbReference>
<reference evidence="3" key="1">
    <citation type="submission" date="2021-02" db="EMBL/GenBank/DDBJ databases">
        <authorList>
            <person name="Nowell W R."/>
        </authorList>
    </citation>
    <scope>NUCLEOTIDE SEQUENCE</scope>
</reference>
<keyword evidence="1" id="KW-0812">Transmembrane</keyword>
<proteinExistence type="predicted"/>
<evidence type="ECO:0000313" key="6">
    <source>
        <dbReference type="Proteomes" id="UP000663829"/>
    </source>
</evidence>
<sequence length="457" mass="49833">MSLLFSYHHTPLKFEYVILFIVGVCLLLSLIVNTSAEPTQLYEYDFEKLNIVTAASFTPSPNPTPSMTDFSKIGPTGKHWPSHTPVMSTPATHSASSLAEVQTIINNLPATLPSSGIVIELTKSLPDTDFVINYPNKKKNKPLTADQDPTKGWVRNVLIRPPIGKRLTVQRFKIQCPRVTIAGFDVIDSLQVVVDKKETWEGKRSGYARMWALLPKTYFGLLMADESFFVECVSVFTLYNGTADRVNVKGCYNCDKGIKGAYIDGSWFGRSYRPVGGPEHLDTLQCAVGGKEGIFDFTLSDSVLLGASNAAFISGGITGNLTFSNSYIENAPGGGKIPQGASAVNSANAEENGGQTQVLHTTINGADKFSSLPKGPTVVEYSTFARKGFSNTGIGNNFANSKINPPNLPDLFKVWPECPVPYEYFLNQYGIPGFNTPWATMANKFIPDLSKYVASTN</sequence>